<dbReference type="KEGG" id="npa:UCRNP2_5888"/>
<dbReference type="AlphaFoldDB" id="R1EHV9"/>
<dbReference type="OMA" id="QNIRYAQ"/>
<protein>
    <recommendedName>
        <fullName evidence="3">Carboxylic ester hydrolase</fullName>
        <ecNumber evidence="3">3.1.1.-</ecNumber>
    </recommendedName>
</protein>
<feature type="signal peptide" evidence="3">
    <location>
        <begin position="1"/>
        <end position="24"/>
    </location>
</feature>
<dbReference type="InterPro" id="IPR002018">
    <property type="entry name" value="CarbesteraseB"/>
</dbReference>
<keyword evidence="2 3" id="KW-0378">Hydrolase</keyword>
<dbReference type="HOGENOM" id="CLU_006586_10_5_1"/>
<dbReference type="EMBL" id="KB916334">
    <property type="protein sequence ID" value="EOD47378.1"/>
    <property type="molecule type" value="Genomic_DNA"/>
</dbReference>
<dbReference type="InterPro" id="IPR029058">
    <property type="entry name" value="AB_hydrolase_fold"/>
</dbReference>
<accession>R1EHV9</accession>
<dbReference type="ESTHER" id="botpv-r1ehv9">
    <property type="family name" value="Fungal_carboxylesterase_lipase"/>
</dbReference>
<dbReference type="InterPro" id="IPR050309">
    <property type="entry name" value="Type-B_Carboxylest/Lipase"/>
</dbReference>
<sequence length="534" mass="56459">MLLSSSVVFAAASGISLFSALASAQNVTESLPVVDLGYELYRAVGVNDTYGYYNFSNIRYAAAPLGDLRFKAPVAPATNRATIQDGSLNRICPQASTSSNSTRDPRESEDCLFLDVIVPQKIFDNASQGNGSGAPVLVWIYGGGYTAGSKNYDPSGLIQRSSDGVIWVAMNYRLGAFGFLSGPTFQTNGTANAGLYDQRFALQWVQDNIHLFGGDKNRVTVFGESAGGGSIMHHITAHGGTAKAPFQQAIPQSPAWLPFSSLYGQEQTFQSFLTAAGVSSLEEARQLTSEQLIAANYQQIATSSAIYTYGPTIDGTYVTQDPKSLLSHGQFDKSVKIMVGHNTNEGVGMLPTLSADAQLNALISVALSTTPSAVLEYMTTTLYPSSSNSTLYSDPNTRAALFAGEAIIDCNAFALSAGFGNDTYAYLFGVSPGLHGFDVAHTYYDPATGHRNTDGGEALDAYPLNATVAHVLQDYILSFATAGVPSSALDGLADGFGKYGADAQVVEMSESGIEVVADPAANSRCAWWGLNLLS</sequence>
<evidence type="ECO:0000259" key="4">
    <source>
        <dbReference type="Pfam" id="PF00135"/>
    </source>
</evidence>
<dbReference type="Proteomes" id="UP000013521">
    <property type="component" value="Unassembled WGS sequence"/>
</dbReference>
<evidence type="ECO:0000256" key="3">
    <source>
        <dbReference type="RuleBase" id="RU361235"/>
    </source>
</evidence>
<dbReference type="SUPFAM" id="SSF53474">
    <property type="entry name" value="alpha/beta-Hydrolases"/>
    <property type="match status" value="1"/>
</dbReference>
<dbReference type="PROSITE" id="PS00941">
    <property type="entry name" value="CARBOXYLESTERASE_B_2"/>
    <property type="match status" value="1"/>
</dbReference>
<evidence type="ECO:0000256" key="1">
    <source>
        <dbReference type="ARBA" id="ARBA00005964"/>
    </source>
</evidence>
<evidence type="ECO:0000313" key="6">
    <source>
        <dbReference type="Proteomes" id="UP000013521"/>
    </source>
</evidence>
<dbReference type="Gene3D" id="3.40.50.1820">
    <property type="entry name" value="alpha/beta hydrolase"/>
    <property type="match status" value="1"/>
</dbReference>
<comment type="similarity">
    <text evidence="1 3">Belongs to the type-B carboxylesterase/lipase family.</text>
</comment>
<keyword evidence="3" id="KW-0732">Signal</keyword>
<dbReference type="Pfam" id="PF00135">
    <property type="entry name" value="COesterase"/>
    <property type="match status" value="1"/>
</dbReference>
<name>R1EHV9_BOTPV</name>
<organism evidence="5 6">
    <name type="scientific">Botryosphaeria parva (strain UCR-NP2)</name>
    <name type="common">Grapevine canker fungus</name>
    <name type="synonym">Neofusicoccum parvum</name>
    <dbReference type="NCBI Taxonomy" id="1287680"/>
    <lineage>
        <taxon>Eukaryota</taxon>
        <taxon>Fungi</taxon>
        <taxon>Dikarya</taxon>
        <taxon>Ascomycota</taxon>
        <taxon>Pezizomycotina</taxon>
        <taxon>Dothideomycetes</taxon>
        <taxon>Dothideomycetes incertae sedis</taxon>
        <taxon>Botryosphaeriales</taxon>
        <taxon>Botryosphaeriaceae</taxon>
        <taxon>Neofusicoccum</taxon>
    </lineage>
</organism>
<dbReference type="EC" id="3.1.1.-" evidence="3"/>
<evidence type="ECO:0000256" key="2">
    <source>
        <dbReference type="ARBA" id="ARBA00022801"/>
    </source>
</evidence>
<feature type="domain" description="Carboxylesterase type B" evidence="4">
    <location>
        <begin position="47"/>
        <end position="487"/>
    </location>
</feature>
<reference evidence="6" key="1">
    <citation type="journal article" date="2013" name="Genome Announc.">
        <title>Draft genome sequence of Neofusicoccum parvum isolate UCR-NP2, a fungal vascular pathogen associated with grapevine cankers.</title>
        <authorList>
            <person name="Blanco-Ulate B."/>
            <person name="Rolshausen P."/>
            <person name="Cantu D."/>
        </authorList>
    </citation>
    <scope>NUCLEOTIDE SEQUENCE [LARGE SCALE GENOMIC DNA]</scope>
    <source>
        <strain evidence="6">UCR-NP2</strain>
    </source>
</reference>
<evidence type="ECO:0000313" key="5">
    <source>
        <dbReference type="EMBL" id="EOD47378.1"/>
    </source>
</evidence>
<dbReference type="OrthoDB" id="408631at2759"/>
<dbReference type="PANTHER" id="PTHR11559">
    <property type="entry name" value="CARBOXYLESTERASE"/>
    <property type="match status" value="1"/>
</dbReference>
<gene>
    <name evidence="5" type="ORF">UCRNP2_5888</name>
</gene>
<feature type="chain" id="PRO_5005145313" description="Carboxylic ester hydrolase" evidence="3">
    <location>
        <begin position="25"/>
        <end position="534"/>
    </location>
</feature>
<dbReference type="eggNOG" id="KOG4389">
    <property type="taxonomic scope" value="Eukaryota"/>
</dbReference>
<dbReference type="PROSITE" id="PS00122">
    <property type="entry name" value="CARBOXYLESTERASE_B_1"/>
    <property type="match status" value="1"/>
</dbReference>
<dbReference type="GO" id="GO:0016787">
    <property type="term" value="F:hydrolase activity"/>
    <property type="evidence" value="ECO:0007669"/>
    <property type="project" value="UniProtKB-KW"/>
</dbReference>
<proteinExistence type="inferred from homology"/>
<dbReference type="InterPro" id="IPR019819">
    <property type="entry name" value="Carboxylesterase_B_CS"/>
</dbReference>
<dbReference type="InterPro" id="IPR019826">
    <property type="entry name" value="Carboxylesterase_B_AS"/>
</dbReference>